<evidence type="ECO:0000313" key="3">
    <source>
        <dbReference type="Proteomes" id="UP000887013"/>
    </source>
</evidence>
<evidence type="ECO:0000313" key="2">
    <source>
        <dbReference type="EMBL" id="GFT27205.1"/>
    </source>
</evidence>
<dbReference type="EMBL" id="BMAW01107029">
    <property type="protein sequence ID" value="GFT27205.1"/>
    <property type="molecule type" value="Genomic_DNA"/>
</dbReference>
<feature type="transmembrane region" description="Helical" evidence="1">
    <location>
        <begin position="88"/>
        <end position="113"/>
    </location>
</feature>
<proteinExistence type="predicted"/>
<accession>A0A8X6NPA1</accession>
<keyword evidence="1" id="KW-1133">Transmembrane helix</keyword>
<keyword evidence="1" id="KW-0472">Membrane</keyword>
<keyword evidence="3" id="KW-1185">Reference proteome</keyword>
<protein>
    <submittedName>
        <fullName evidence="2">Uncharacterized protein</fullName>
    </submittedName>
</protein>
<dbReference type="Proteomes" id="UP000887013">
    <property type="component" value="Unassembled WGS sequence"/>
</dbReference>
<gene>
    <name evidence="2" type="ORF">NPIL_518541</name>
</gene>
<organism evidence="2 3">
    <name type="scientific">Nephila pilipes</name>
    <name type="common">Giant wood spider</name>
    <name type="synonym">Nephila maculata</name>
    <dbReference type="NCBI Taxonomy" id="299642"/>
    <lineage>
        <taxon>Eukaryota</taxon>
        <taxon>Metazoa</taxon>
        <taxon>Ecdysozoa</taxon>
        <taxon>Arthropoda</taxon>
        <taxon>Chelicerata</taxon>
        <taxon>Arachnida</taxon>
        <taxon>Araneae</taxon>
        <taxon>Araneomorphae</taxon>
        <taxon>Entelegynae</taxon>
        <taxon>Araneoidea</taxon>
        <taxon>Nephilidae</taxon>
        <taxon>Nephila</taxon>
    </lineage>
</organism>
<dbReference type="AlphaFoldDB" id="A0A8X6NPA1"/>
<evidence type="ECO:0000256" key="1">
    <source>
        <dbReference type="SAM" id="Phobius"/>
    </source>
</evidence>
<feature type="transmembrane region" description="Helical" evidence="1">
    <location>
        <begin position="53"/>
        <end position="82"/>
    </location>
</feature>
<comment type="caution">
    <text evidence="2">The sequence shown here is derived from an EMBL/GenBank/DDBJ whole genome shotgun (WGS) entry which is preliminary data.</text>
</comment>
<reference evidence="2" key="1">
    <citation type="submission" date="2020-08" db="EMBL/GenBank/DDBJ databases">
        <title>Multicomponent nature underlies the extraordinary mechanical properties of spider dragline silk.</title>
        <authorList>
            <person name="Kono N."/>
            <person name="Nakamura H."/>
            <person name="Mori M."/>
            <person name="Yoshida Y."/>
            <person name="Ohtoshi R."/>
            <person name="Malay A.D."/>
            <person name="Moran D.A.P."/>
            <person name="Tomita M."/>
            <person name="Numata K."/>
            <person name="Arakawa K."/>
        </authorList>
    </citation>
    <scope>NUCLEOTIDE SEQUENCE</scope>
</reference>
<sequence>MPVRERQDLCQCRRIRTYVVHQEYYDLRIDMQLDNCLIALRIQGKRCFVSMQWVVTIDVVLIVRATYVVCSASACYCIQWVILFSPHLTAFAFLVLCTCDSNCVLLINIFPIVKNFALSSLTRYLKKPVHKREKLRLTLYSIFLSRMVWNECRFGTT</sequence>
<name>A0A8X6NPA1_NEPPI</name>
<keyword evidence="1" id="KW-0812">Transmembrane</keyword>